<organism evidence="1 2">
    <name type="scientific">Eumeta variegata</name>
    <name type="common">Bagworm moth</name>
    <name type="synonym">Eumeta japonica</name>
    <dbReference type="NCBI Taxonomy" id="151549"/>
    <lineage>
        <taxon>Eukaryota</taxon>
        <taxon>Metazoa</taxon>
        <taxon>Ecdysozoa</taxon>
        <taxon>Arthropoda</taxon>
        <taxon>Hexapoda</taxon>
        <taxon>Insecta</taxon>
        <taxon>Pterygota</taxon>
        <taxon>Neoptera</taxon>
        <taxon>Endopterygota</taxon>
        <taxon>Lepidoptera</taxon>
        <taxon>Glossata</taxon>
        <taxon>Ditrysia</taxon>
        <taxon>Tineoidea</taxon>
        <taxon>Psychidae</taxon>
        <taxon>Oiketicinae</taxon>
        <taxon>Eumeta</taxon>
    </lineage>
</organism>
<dbReference type="EMBL" id="BGZK01000454">
    <property type="protein sequence ID" value="GBP44556.1"/>
    <property type="molecule type" value="Genomic_DNA"/>
</dbReference>
<protein>
    <submittedName>
        <fullName evidence="1">Uncharacterized protein</fullName>
    </submittedName>
</protein>
<proteinExistence type="predicted"/>
<keyword evidence="2" id="KW-1185">Reference proteome</keyword>
<gene>
    <name evidence="1" type="ORF">EVAR_86780_1</name>
</gene>
<evidence type="ECO:0000313" key="1">
    <source>
        <dbReference type="EMBL" id="GBP44556.1"/>
    </source>
</evidence>
<dbReference type="AlphaFoldDB" id="A0A4C1VZ64"/>
<name>A0A4C1VZ64_EUMVA</name>
<sequence>MRAKLPSLLLRVPADSVDQLRMQINTTSNEYGDYFRLHNEIICCPNLSPRGGVQRGAGGKHVAGKAINGLLLRPPDPIRGRYIKDVRGSITGGDAISERRQIENENTENGRATCPAATGACGGRREMALTFRSD</sequence>
<reference evidence="1 2" key="1">
    <citation type="journal article" date="2019" name="Commun. Biol.">
        <title>The bagworm genome reveals a unique fibroin gene that provides high tensile strength.</title>
        <authorList>
            <person name="Kono N."/>
            <person name="Nakamura H."/>
            <person name="Ohtoshi R."/>
            <person name="Tomita M."/>
            <person name="Numata K."/>
            <person name="Arakawa K."/>
        </authorList>
    </citation>
    <scope>NUCLEOTIDE SEQUENCE [LARGE SCALE GENOMIC DNA]</scope>
</reference>
<accession>A0A4C1VZ64</accession>
<dbReference type="Proteomes" id="UP000299102">
    <property type="component" value="Unassembled WGS sequence"/>
</dbReference>
<evidence type="ECO:0000313" key="2">
    <source>
        <dbReference type="Proteomes" id="UP000299102"/>
    </source>
</evidence>
<comment type="caution">
    <text evidence="1">The sequence shown here is derived from an EMBL/GenBank/DDBJ whole genome shotgun (WGS) entry which is preliminary data.</text>
</comment>